<feature type="transmembrane region" description="Helical" evidence="1">
    <location>
        <begin position="107"/>
        <end position="128"/>
    </location>
</feature>
<feature type="transmembrane region" description="Helical" evidence="1">
    <location>
        <begin position="135"/>
        <end position="158"/>
    </location>
</feature>
<keyword evidence="1" id="KW-0472">Membrane</keyword>
<evidence type="ECO:0000256" key="1">
    <source>
        <dbReference type="SAM" id="Phobius"/>
    </source>
</evidence>
<gene>
    <name evidence="2" type="ORF">A0127_03400</name>
</gene>
<feature type="transmembrane region" description="Helical" evidence="1">
    <location>
        <begin position="224"/>
        <end position="243"/>
    </location>
</feature>
<keyword evidence="1" id="KW-1133">Transmembrane helix</keyword>
<dbReference type="RefSeq" id="WP_062387974.1">
    <property type="nucleotide sequence ID" value="NZ_CP014750.1"/>
</dbReference>
<dbReference type="AlphaFoldDB" id="A0A142CU30"/>
<evidence type="ECO:0000313" key="2">
    <source>
        <dbReference type="EMBL" id="AMQ18282.1"/>
    </source>
</evidence>
<dbReference type="OrthoDB" id="86200at2157"/>
<dbReference type="GeneID" id="27139560"/>
<dbReference type="Proteomes" id="UP000073604">
    <property type="component" value="Chromosome"/>
</dbReference>
<feature type="transmembrane region" description="Helical" evidence="1">
    <location>
        <begin position="263"/>
        <end position="285"/>
    </location>
</feature>
<proteinExistence type="predicted"/>
<organism evidence="2 3">
    <name type="scientific">Thermococcus peptonophilus</name>
    <dbReference type="NCBI Taxonomy" id="53952"/>
    <lineage>
        <taxon>Archaea</taxon>
        <taxon>Methanobacteriati</taxon>
        <taxon>Methanobacteriota</taxon>
        <taxon>Thermococci</taxon>
        <taxon>Thermococcales</taxon>
        <taxon>Thermococcaceae</taxon>
        <taxon>Thermococcus</taxon>
    </lineage>
</organism>
<keyword evidence="3" id="KW-1185">Reference proteome</keyword>
<dbReference type="EMBL" id="CP014750">
    <property type="protein sequence ID" value="AMQ18282.1"/>
    <property type="molecule type" value="Genomic_DNA"/>
</dbReference>
<feature type="transmembrane region" description="Helical" evidence="1">
    <location>
        <begin position="76"/>
        <end position="95"/>
    </location>
</feature>
<reference evidence="3" key="1">
    <citation type="submission" date="2016-03" db="EMBL/GenBank/DDBJ databases">
        <authorList>
            <person name="Oger P.M."/>
        </authorList>
    </citation>
    <scope>NUCLEOTIDE SEQUENCE [LARGE SCALE GENOMIC DNA]</scope>
    <source>
        <strain evidence="3">OG-1</strain>
    </source>
</reference>
<keyword evidence="1" id="KW-0812">Transmembrane</keyword>
<dbReference type="STRING" id="53952.A0127_03400"/>
<protein>
    <submittedName>
        <fullName evidence="2">Uncharacterized protein</fullName>
    </submittedName>
</protein>
<feature type="transmembrane region" description="Helical" evidence="1">
    <location>
        <begin position="42"/>
        <end position="64"/>
    </location>
</feature>
<sequence>MSNKRKALTIVLTVGITSYLIYRVHSEASSVEFSPELLFSQYFLLACITGLAGYLLYTMLWYVYLKKRGIGFKRTLLATLSGTYLGFSLNSAVGFLVKVRLLGTDYWYTFGVGLLAMTTEYVSGLTLIAILEKDIAAGIVAVMLASTIISERVAYIIAHSRIHPVKFRERFDKTYRGWKEARGGSSVLLAFLVGTAMIFTNAATLVLVGEALGVYIPYGKALKGVLYSSFLGGVLGTPGGIGANELGVTIAIGNGAAQIVTAFLYKTLTTYLYALAGAVAFYRVVAAGRPEDY</sequence>
<name>A0A142CU30_9EURY</name>
<feature type="transmembrane region" description="Helical" evidence="1">
    <location>
        <begin position="187"/>
        <end position="212"/>
    </location>
</feature>
<accession>A0A142CU30</accession>
<evidence type="ECO:0000313" key="3">
    <source>
        <dbReference type="Proteomes" id="UP000073604"/>
    </source>
</evidence>
<dbReference type="KEGG" id="tpep:A0127_03400"/>